<sequence>MTRPLVLASIEAADGVHCIDVRQLNDETYDAALCRRDPEDPHGWRVLEVRPLQVHKTKEAACAAALEAFGWSE</sequence>
<dbReference type="EMBL" id="FQXC01000004">
    <property type="protein sequence ID" value="SHH75137.1"/>
    <property type="molecule type" value="Genomic_DNA"/>
</dbReference>
<accession>A0A1M5VIT3</accession>
<gene>
    <name evidence="1" type="ORF">SAMN05443551_2895</name>
</gene>
<protein>
    <submittedName>
        <fullName evidence="1">Uncharacterized protein</fullName>
    </submittedName>
</protein>
<name>A0A1M5VIT3_9RHOB</name>
<evidence type="ECO:0000313" key="1">
    <source>
        <dbReference type="EMBL" id="SHH75137.1"/>
    </source>
</evidence>
<dbReference type="Proteomes" id="UP000184221">
    <property type="component" value="Unassembled WGS sequence"/>
</dbReference>
<reference evidence="1 2" key="1">
    <citation type="submission" date="2016-11" db="EMBL/GenBank/DDBJ databases">
        <authorList>
            <person name="Jaros S."/>
            <person name="Januszkiewicz K."/>
            <person name="Wedrychowicz H."/>
        </authorList>
    </citation>
    <scope>NUCLEOTIDE SEQUENCE [LARGE SCALE GENOMIC DNA]</scope>
    <source>
        <strain evidence="1 2">DSM 29431</strain>
    </source>
</reference>
<dbReference type="OrthoDB" id="5195437at2"/>
<keyword evidence="2" id="KW-1185">Reference proteome</keyword>
<organism evidence="1 2">
    <name type="scientific">Marivita hallyeonensis</name>
    <dbReference type="NCBI Taxonomy" id="996342"/>
    <lineage>
        <taxon>Bacteria</taxon>
        <taxon>Pseudomonadati</taxon>
        <taxon>Pseudomonadota</taxon>
        <taxon>Alphaproteobacteria</taxon>
        <taxon>Rhodobacterales</taxon>
        <taxon>Roseobacteraceae</taxon>
        <taxon>Marivita</taxon>
    </lineage>
</organism>
<dbReference type="STRING" id="996342.SAMN05443551_2895"/>
<evidence type="ECO:0000313" key="2">
    <source>
        <dbReference type="Proteomes" id="UP000184221"/>
    </source>
</evidence>
<proteinExistence type="predicted"/>
<dbReference type="AlphaFoldDB" id="A0A1M5VIT3"/>
<dbReference type="RefSeq" id="WP_072778559.1">
    <property type="nucleotide sequence ID" value="NZ_FQXC01000004.1"/>
</dbReference>